<name>A0ABT2QHB1_9EURY</name>
<gene>
    <name evidence="2" type="ORF">OB955_16380</name>
</gene>
<protein>
    <recommendedName>
        <fullName evidence="4">Small CPxCG-related zinc finger protein</fullName>
    </recommendedName>
</protein>
<feature type="compositionally biased region" description="Polar residues" evidence="1">
    <location>
        <begin position="64"/>
        <end position="74"/>
    </location>
</feature>
<feature type="region of interest" description="Disordered" evidence="1">
    <location>
        <begin position="50"/>
        <end position="74"/>
    </location>
</feature>
<proteinExistence type="predicted"/>
<evidence type="ECO:0000256" key="1">
    <source>
        <dbReference type="SAM" id="MobiDB-lite"/>
    </source>
</evidence>
<dbReference type="EMBL" id="JAOPKB010000011">
    <property type="protein sequence ID" value="MCU4974304.1"/>
    <property type="molecule type" value="Genomic_DNA"/>
</dbReference>
<dbReference type="RefSeq" id="WP_338008451.1">
    <property type="nucleotide sequence ID" value="NZ_JAOPKB010000011.1"/>
</dbReference>
<feature type="compositionally biased region" description="Polar residues" evidence="1">
    <location>
        <begin position="12"/>
        <end position="33"/>
    </location>
</feature>
<comment type="caution">
    <text evidence="2">The sequence shown here is derived from an EMBL/GenBank/DDBJ whole genome shotgun (WGS) entry which is preliminary data.</text>
</comment>
<feature type="region of interest" description="Disordered" evidence="1">
    <location>
        <begin position="1"/>
        <end position="37"/>
    </location>
</feature>
<sequence>MSDSDRDRSSDPTASSNSNPDSADPRSPTNTTLPLCPRCDHPVVAVTTRGPHDHVASPCGCRLSSGTLDRSSNG</sequence>
<feature type="compositionally biased region" description="Basic and acidic residues" evidence="1">
    <location>
        <begin position="1"/>
        <end position="10"/>
    </location>
</feature>
<evidence type="ECO:0000313" key="2">
    <source>
        <dbReference type="EMBL" id="MCU4974304.1"/>
    </source>
</evidence>
<accession>A0ABT2QHB1</accession>
<organism evidence="2 3">
    <name type="scientific">Natronoglomus mannanivorans</name>
    <dbReference type="NCBI Taxonomy" id="2979990"/>
    <lineage>
        <taxon>Archaea</taxon>
        <taxon>Methanobacteriati</taxon>
        <taxon>Methanobacteriota</taxon>
        <taxon>Stenosarchaea group</taxon>
        <taxon>Halobacteria</taxon>
        <taxon>Halobacteriales</taxon>
        <taxon>Natrialbaceae</taxon>
        <taxon>Natronoglomus</taxon>
    </lineage>
</organism>
<dbReference type="Proteomes" id="UP001320972">
    <property type="component" value="Unassembled WGS sequence"/>
</dbReference>
<keyword evidence="3" id="KW-1185">Reference proteome</keyword>
<evidence type="ECO:0008006" key="4">
    <source>
        <dbReference type="Google" id="ProtNLM"/>
    </source>
</evidence>
<reference evidence="2 3" key="1">
    <citation type="submission" date="2022-09" db="EMBL/GenBank/DDBJ databases">
        <title>Enrichment on poylsaccharides allowed isolation of novel metabolic and taxonomic groups of Haloarchaea.</title>
        <authorList>
            <person name="Sorokin D.Y."/>
            <person name="Elcheninov A.G."/>
            <person name="Khizhniak T.V."/>
            <person name="Kolganova T.V."/>
            <person name="Kublanov I.V."/>
        </authorList>
    </citation>
    <scope>NUCLEOTIDE SEQUENCE [LARGE SCALE GENOMIC DNA]</scope>
    <source>
        <strain evidence="2 3">AArc-m2/3/4</strain>
    </source>
</reference>
<evidence type="ECO:0000313" key="3">
    <source>
        <dbReference type="Proteomes" id="UP001320972"/>
    </source>
</evidence>